<evidence type="ECO:0000256" key="2">
    <source>
        <dbReference type="ARBA" id="ARBA00012475"/>
    </source>
</evidence>
<dbReference type="EC" id="2.7.7.50" evidence="2"/>
<evidence type="ECO:0000256" key="7">
    <source>
        <dbReference type="ARBA" id="ARBA00023042"/>
    </source>
</evidence>
<protein>
    <recommendedName>
        <fullName evidence="2">mRNA guanylyltransferase</fullName>
        <ecNumber evidence="2">2.7.7.50</ecNumber>
    </recommendedName>
</protein>
<gene>
    <name evidence="13" type="ORF">MGL_3457</name>
</gene>
<dbReference type="Gene3D" id="2.40.50.140">
    <property type="entry name" value="Nucleic acid-binding proteins"/>
    <property type="match status" value="1"/>
</dbReference>
<keyword evidence="4" id="KW-0808">Transferase</keyword>
<sequence>MSDEIDRQSNDLHDTVLDGELVYETSEEGVNKTKLLLFDCLAINNENVTKLPFQWRYACLQNQVLPIIEAFLRRRTDIRSTLGFEPLLKPMSRAYDVAIVLQKMPNLQHRTDGLIFTCLHSPYTFGSNFKILKWKPPGYVTIDFLLRFKQNMSEKSTCRNTMDKMIEKPSLELHLRTNDNSHVYFDDIAIDDDEWTRWKQCGTCLDGRIVECAPIFVTSCTGKIRENWKIIRLREDKIVANHYSIITRTLESIHHGVSESKLVKSVPGIARNWFHPKRRAKRIRFESTMPSILPSK</sequence>
<dbReference type="VEuPathDB" id="FungiDB:MGL_3457"/>
<evidence type="ECO:0000256" key="5">
    <source>
        <dbReference type="ARBA" id="ARBA00022695"/>
    </source>
</evidence>
<organism evidence="13 14">
    <name type="scientific">Malassezia globosa (strain ATCC MYA-4612 / CBS 7966)</name>
    <name type="common">Dandruff-associated fungus</name>
    <dbReference type="NCBI Taxonomy" id="425265"/>
    <lineage>
        <taxon>Eukaryota</taxon>
        <taxon>Fungi</taxon>
        <taxon>Dikarya</taxon>
        <taxon>Basidiomycota</taxon>
        <taxon>Ustilaginomycotina</taxon>
        <taxon>Malasseziomycetes</taxon>
        <taxon>Malasseziales</taxon>
        <taxon>Malasseziaceae</taxon>
        <taxon>Malassezia</taxon>
    </lineage>
</organism>
<dbReference type="InterPro" id="IPR051029">
    <property type="entry name" value="mRNA_Capping_Enz/RNA_Phosphat"/>
</dbReference>
<dbReference type="InterPro" id="IPR012340">
    <property type="entry name" value="NA-bd_OB-fold"/>
</dbReference>
<keyword evidence="14" id="KW-1185">Reference proteome</keyword>
<keyword evidence="8" id="KW-0342">GTP-binding</keyword>
<evidence type="ECO:0000256" key="3">
    <source>
        <dbReference type="ARBA" id="ARBA00022664"/>
    </source>
</evidence>
<evidence type="ECO:0000313" key="14">
    <source>
        <dbReference type="Proteomes" id="UP000008837"/>
    </source>
</evidence>
<dbReference type="InterPro" id="IPR013846">
    <property type="entry name" value="mRNA_cap_enzyme_C"/>
</dbReference>
<dbReference type="PANTHER" id="PTHR10367">
    <property type="entry name" value="MRNA-CAPPING ENZYME"/>
    <property type="match status" value="1"/>
</dbReference>
<dbReference type="GO" id="GO:0006370">
    <property type="term" value="P:7-methylguanosine mRNA capping"/>
    <property type="evidence" value="ECO:0007669"/>
    <property type="project" value="UniProtKB-KW"/>
</dbReference>
<dbReference type="EMBL" id="AAYY01000013">
    <property type="protein sequence ID" value="EDP42208.1"/>
    <property type="molecule type" value="Genomic_DNA"/>
</dbReference>
<keyword evidence="5" id="KW-0548">Nucleotidyltransferase</keyword>
<evidence type="ECO:0000256" key="1">
    <source>
        <dbReference type="ARBA" id="ARBA00004123"/>
    </source>
</evidence>
<dbReference type="InParanoid" id="A8Q9C6"/>
<dbReference type="PANTHER" id="PTHR10367:SF17">
    <property type="entry name" value="MRNA-CAPPING ENZYME"/>
    <property type="match status" value="1"/>
</dbReference>
<evidence type="ECO:0000256" key="10">
    <source>
        <dbReference type="ARBA" id="ARBA00044624"/>
    </source>
</evidence>
<dbReference type="OMA" id="VPYGTMH"/>
<reference evidence="13 14" key="1">
    <citation type="journal article" date="2007" name="Proc. Natl. Acad. Sci. U.S.A.">
        <title>Dandruff-associated Malassezia genomes reveal convergent and divergent virulence traits shared with plant and human fungal pathogens.</title>
        <authorList>
            <person name="Xu J."/>
            <person name="Saunders C.W."/>
            <person name="Hu P."/>
            <person name="Grant R.A."/>
            <person name="Boekhout T."/>
            <person name="Kuramae E.E."/>
            <person name="Kronstad J.W."/>
            <person name="Deangelis Y.M."/>
            <person name="Reeder N.L."/>
            <person name="Johnstone K.R."/>
            <person name="Leland M."/>
            <person name="Fieno A.M."/>
            <person name="Begley W.M."/>
            <person name="Sun Y."/>
            <person name="Lacey M.P."/>
            <person name="Chaudhary T."/>
            <person name="Keough T."/>
            <person name="Chu L."/>
            <person name="Sears R."/>
            <person name="Yuan B."/>
            <person name="Dawson T.L.Jr."/>
        </authorList>
    </citation>
    <scope>NUCLEOTIDE SEQUENCE [LARGE SCALE GENOMIC DNA]</scope>
    <source>
        <strain evidence="14">ATCC MYA-4612 / CBS 7966</strain>
    </source>
</reference>
<comment type="caution">
    <text evidence="13">The sequence shown here is derived from an EMBL/GenBank/DDBJ whole genome shotgun (WGS) entry which is preliminary data.</text>
</comment>
<comment type="catalytic activity">
    <reaction evidence="10">
        <text>a 5'-end diphospho-ribonucleoside in mRNA + GTP + H(+) = a 5'-end (5'-triphosphoguanosine)-ribonucleoside in mRNA + diphosphate</text>
        <dbReference type="Rhea" id="RHEA:67012"/>
        <dbReference type="Rhea" id="RHEA-COMP:17165"/>
        <dbReference type="Rhea" id="RHEA-COMP:17166"/>
        <dbReference type="ChEBI" id="CHEBI:15378"/>
        <dbReference type="ChEBI" id="CHEBI:33019"/>
        <dbReference type="ChEBI" id="CHEBI:37565"/>
        <dbReference type="ChEBI" id="CHEBI:167616"/>
        <dbReference type="ChEBI" id="CHEBI:167617"/>
        <dbReference type="EC" id="2.7.7.50"/>
    </reaction>
    <physiologicalReaction direction="left-to-right" evidence="10">
        <dbReference type="Rhea" id="RHEA:67013"/>
    </physiologicalReaction>
</comment>
<dbReference type="SUPFAM" id="SSF56091">
    <property type="entry name" value="DNA ligase/mRNA capping enzyme, catalytic domain"/>
    <property type="match status" value="1"/>
</dbReference>
<dbReference type="GO" id="GO:0005634">
    <property type="term" value="C:nucleus"/>
    <property type="evidence" value="ECO:0007669"/>
    <property type="project" value="UniProtKB-SubCell"/>
</dbReference>
<evidence type="ECO:0000256" key="8">
    <source>
        <dbReference type="ARBA" id="ARBA00023134"/>
    </source>
</evidence>
<keyword evidence="7" id="KW-0506">mRNA capping</keyword>
<keyword evidence="3" id="KW-0507">mRNA processing</keyword>
<dbReference type="KEGG" id="mgl:MGL_3457"/>
<accession>A8Q9C6</accession>
<dbReference type="Pfam" id="PF01331">
    <property type="entry name" value="mRNA_cap_enzyme"/>
    <property type="match status" value="1"/>
</dbReference>
<evidence type="ECO:0000259" key="12">
    <source>
        <dbReference type="Pfam" id="PF03919"/>
    </source>
</evidence>
<dbReference type="Gene3D" id="3.30.470.30">
    <property type="entry name" value="DNA ligase/mRNA capping enzyme"/>
    <property type="match status" value="1"/>
</dbReference>
<dbReference type="GO" id="GO:0005525">
    <property type="term" value="F:GTP binding"/>
    <property type="evidence" value="ECO:0007669"/>
    <property type="project" value="UniProtKB-KW"/>
</dbReference>
<dbReference type="AlphaFoldDB" id="A8Q9C6"/>
<keyword evidence="9" id="KW-0539">Nucleus</keyword>
<dbReference type="InterPro" id="IPR001339">
    <property type="entry name" value="mRNA_cap_enzyme_adenylation"/>
</dbReference>
<dbReference type="STRING" id="425265.A8Q9C6"/>
<feature type="domain" description="mRNA capping enzyme C-terminal" evidence="12">
    <location>
        <begin position="141"/>
        <end position="263"/>
    </location>
</feature>
<dbReference type="GeneID" id="5853729"/>
<name>A8Q9C6_MALGO</name>
<dbReference type="GO" id="GO:0004484">
    <property type="term" value="F:mRNA guanylyltransferase activity"/>
    <property type="evidence" value="ECO:0007669"/>
    <property type="project" value="UniProtKB-EC"/>
</dbReference>
<dbReference type="SUPFAM" id="SSF50249">
    <property type="entry name" value="Nucleic acid-binding proteins"/>
    <property type="match status" value="1"/>
</dbReference>
<dbReference type="Pfam" id="PF03919">
    <property type="entry name" value="mRNA_cap_C"/>
    <property type="match status" value="1"/>
</dbReference>
<evidence type="ECO:0000256" key="9">
    <source>
        <dbReference type="ARBA" id="ARBA00023242"/>
    </source>
</evidence>
<dbReference type="GO" id="GO:0005524">
    <property type="term" value="F:ATP binding"/>
    <property type="evidence" value="ECO:0007669"/>
    <property type="project" value="InterPro"/>
</dbReference>
<evidence type="ECO:0000256" key="6">
    <source>
        <dbReference type="ARBA" id="ARBA00022741"/>
    </source>
</evidence>
<evidence type="ECO:0000256" key="4">
    <source>
        <dbReference type="ARBA" id="ARBA00022679"/>
    </source>
</evidence>
<dbReference type="RefSeq" id="XP_001729422.1">
    <property type="nucleotide sequence ID" value="XM_001729370.1"/>
</dbReference>
<proteinExistence type="predicted"/>
<dbReference type="Proteomes" id="UP000008837">
    <property type="component" value="Unassembled WGS sequence"/>
</dbReference>
<evidence type="ECO:0000259" key="11">
    <source>
        <dbReference type="Pfam" id="PF01331"/>
    </source>
</evidence>
<evidence type="ECO:0000313" key="13">
    <source>
        <dbReference type="EMBL" id="EDP42208.1"/>
    </source>
</evidence>
<comment type="subcellular location">
    <subcellularLocation>
        <location evidence="1">Nucleus</location>
    </subcellularLocation>
</comment>
<keyword evidence="6" id="KW-0547">Nucleotide-binding</keyword>
<feature type="domain" description="mRNA capping enzyme adenylation" evidence="11">
    <location>
        <begin position="9"/>
        <end position="135"/>
    </location>
</feature>
<dbReference type="OrthoDB" id="200924at2759"/>